<dbReference type="AlphaFoldDB" id="A0AA38TFP3"/>
<reference evidence="2" key="1">
    <citation type="submission" date="2023-03" db="EMBL/GenBank/DDBJ databases">
        <title>Chromosome-scale reference genome and RAD-based genetic map of yellow starthistle (Centaurea solstitialis) reveal putative structural variation and QTLs associated with invader traits.</title>
        <authorList>
            <person name="Reatini B."/>
            <person name="Cang F.A."/>
            <person name="Jiang Q."/>
            <person name="Mckibben M.T.W."/>
            <person name="Barker M.S."/>
            <person name="Rieseberg L.H."/>
            <person name="Dlugosch K.M."/>
        </authorList>
    </citation>
    <scope>NUCLEOTIDE SEQUENCE</scope>
    <source>
        <strain evidence="2">CAN-66</strain>
        <tissue evidence="2">Leaf</tissue>
    </source>
</reference>
<dbReference type="Pfam" id="PF03372">
    <property type="entry name" value="Exo_endo_phos"/>
    <property type="match status" value="1"/>
</dbReference>
<evidence type="ECO:0000313" key="3">
    <source>
        <dbReference type="Proteomes" id="UP001172457"/>
    </source>
</evidence>
<evidence type="ECO:0000259" key="1">
    <source>
        <dbReference type="PROSITE" id="PS50878"/>
    </source>
</evidence>
<dbReference type="Pfam" id="PF13966">
    <property type="entry name" value="zf-RVT"/>
    <property type="match status" value="1"/>
</dbReference>
<keyword evidence="3" id="KW-1185">Reference proteome</keyword>
<dbReference type="PANTHER" id="PTHR46890:SF50">
    <property type="entry name" value="RNA-DIRECTED DNA POLYMERASE, EUKARYOTA, REVERSE TRANSCRIPTASE ZINC-BINDING DOMAIN PROTEIN-RELATED"/>
    <property type="match status" value="1"/>
</dbReference>
<dbReference type="SUPFAM" id="SSF56219">
    <property type="entry name" value="DNase I-like"/>
    <property type="match status" value="1"/>
</dbReference>
<gene>
    <name evidence="2" type="ORF">OSB04_017945</name>
</gene>
<dbReference type="Pfam" id="PF00078">
    <property type="entry name" value="RVT_1"/>
    <property type="match status" value="1"/>
</dbReference>
<feature type="domain" description="Reverse transcriptase" evidence="1">
    <location>
        <begin position="515"/>
        <end position="768"/>
    </location>
</feature>
<dbReference type="PANTHER" id="PTHR46890">
    <property type="entry name" value="NON-LTR RETROLELEMENT REVERSE TRANSCRIPTASE-LIKE PROTEIN-RELATED"/>
    <property type="match status" value="1"/>
</dbReference>
<proteinExistence type="predicted"/>
<dbReference type="Proteomes" id="UP001172457">
    <property type="component" value="Chromosome 4"/>
</dbReference>
<dbReference type="GO" id="GO:0003824">
    <property type="term" value="F:catalytic activity"/>
    <property type="evidence" value="ECO:0007669"/>
    <property type="project" value="InterPro"/>
</dbReference>
<dbReference type="CDD" id="cd01650">
    <property type="entry name" value="RT_nLTR_like"/>
    <property type="match status" value="1"/>
</dbReference>
<comment type="caution">
    <text evidence="2">The sequence shown here is derived from an EMBL/GenBank/DDBJ whole genome shotgun (WGS) entry which is preliminary data.</text>
</comment>
<accession>A0AA38TFP3</accession>
<dbReference type="InterPro" id="IPR000477">
    <property type="entry name" value="RT_dom"/>
</dbReference>
<dbReference type="InterPro" id="IPR026960">
    <property type="entry name" value="RVT-Znf"/>
</dbReference>
<dbReference type="InterPro" id="IPR005135">
    <property type="entry name" value="Endo/exonuclease/phosphatase"/>
</dbReference>
<protein>
    <recommendedName>
        <fullName evidence="1">Reverse transcriptase domain-containing protein</fullName>
    </recommendedName>
</protein>
<dbReference type="EMBL" id="JARYMX010000004">
    <property type="protein sequence ID" value="KAJ9553900.1"/>
    <property type="molecule type" value="Genomic_DNA"/>
</dbReference>
<evidence type="ECO:0000313" key="2">
    <source>
        <dbReference type="EMBL" id="KAJ9553900.1"/>
    </source>
</evidence>
<name>A0AA38TFP3_9ASTR</name>
<sequence length="1123" mass="128645">MSRQIYIKNIKPDVFGTQETKIRSWDPVQVNSICGGGFDCFEFVPTIGSSGGLLTCWDSKVFNCSQVIKDNNFLVIEGIWSGVVGVFGFINIYGPNSIAERKELWPKLLSVLSKEEVKWRLFGDFNEVRNFSERLNSACIQGGMDDFNGFIDEGGLLEVPLIGRRFTRVSDDGLKFSRLDRFLMSQSFALPWRTLGAKVLDRNGSDHAPVRIMCETVTGLPYPIFNPTTQKTLSLSLSLKPAPIPRKGPRSCFGVILGGGLATFSCGASSGVTPASFPENQSHKEESLESIVRDAWNHEVRSMEPDRILRDKFNQVKAKLKEWSRDHFGSLDKEIEEERKESNRLESQAEIYGWNDRDREKWLESRKKWLDLKEKKSNMIRQKAKVKWWSEGDDNTKFFHAVMKIRERKTNLRGLEINGTWVEDPERVKDYVFNFFKRKFSSNSEVRPTFNSSKTKRLTRGEALSLELPFEEDEVWLAIKDCGSDKSPGPDGFSFGFVKKFWGILRVEFMEALRWFWDKEVMGPGCNSSFLTLIPKTSNPCGLSDFRPISLIGVFYKVVTKVLAQRLKKVIANVISEPQSAFIKNRNILDGMLIANEVVDFVRNKRRKGWASAKKWIGWISACLKSSSMSVLINGSPTKEFLMGKGLWQGDPLAPFLFLLVAENLHLLMEEAKEKGLFEGIVVGDDGLVISHLQFADDAIFFGKWSVRNLRNLIKILDCFHAISGLRINMRKSKIFGVGVLEEEVQEWATGAGCDGGSFPLMYLGLPVGASMHRKNAWKPVVEKVRSKLPSWKAKGRTLFGVLGGRFGKNIIGVGACLGSFRKLIGEGGETRFWKDCWLGDRPLFLAYPRLFRLVLDANISILEQGEWIEDRWSWNWSWYRQPRGRTLGELEDLERRLLGWNPVRGKRDSWGWEMDIDKGFSVHRLRQALANVEGSDGGDGGTLWDSFLPKKVNLTLWRTLYTIFLLNESFCSPRFLGRYRRIPTRVVLDKMGIDLDSVLCPRCGEEVEELDHVLLNCGEVKSLWTRIGRWWNKSMVGIDSVSHLLQEDADLLRNNKSKAWWVGVKWVFLYLLWSHRNRIVFDNKKTGLGDYFFEWQRLAFEWISKRVKDVQIDWFAWLSGNL</sequence>
<dbReference type="Gene3D" id="3.60.10.10">
    <property type="entry name" value="Endonuclease/exonuclease/phosphatase"/>
    <property type="match status" value="1"/>
</dbReference>
<organism evidence="2 3">
    <name type="scientific">Centaurea solstitialis</name>
    <name type="common">yellow star-thistle</name>
    <dbReference type="NCBI Taxonomy" id="347529"/>
    <lineage>
        <taxon>Eukaryota</taxon>
        <taxon>Viridiplantae</taxon>
        <taxon>Streptophyta</taxon>
        <taxon>Embryophyta</taxon>
        <taxon>Tracheophyta</taxon>
        <taxon>Spermatophyta</taxon>
        <taxon>Magnoliopsida</taxon>
        <taxon>eudicotyledons</taxon>
        <taxon>Gunneridae</taxon>
        <taxon>Pentapetalae</taxon>
        <taxon>asterids</taxon>
        <taxon>campanulids</taxon>
        <taxon>Asterales</taxon>
        <taxon>Asteraceae</taxon>
        <taxon>Carduoideae</taxon>
        <taxon>Cardueae</taxon>
        <taxon>Centaureinae</taxon>
        <taxon>Centaurea</taxon>
    </lineage>
</organism>
<dbReference type="InterPro" id="IPR052343">
    <property type="entry name" value="Retrotransposon-Effector_Assoc"/>
</dbReference>
<dbReference type="PROSITE" id="PS50878">
    <property type="entry name" value="RT_POL"/>
    <property type="match status" value="1"/>
</dbReference>
<dbReference type="InterPro" id="IPR036691">
    <property type="entry name" value="Endo/exonu/phosph_ase_sf"/>
</dbReference>